<feature type="binding site" evidence="10">
    <location>
        <begin position="95"/>
        <end position="96"/>
    </location>
    <ligand>
        <name>ATP</name>
        <dbReference type="ChEBI" id="CHEBI:30616"/>
    </ligand>
</feature>
<evidence type="ECO:0000256" key="5">
    <source>
        <dbReference type="ARBA" id="ARBA00022741"/>
    </source>
</evidence>
<feature type="binding site" evidence="10">
    <location>
        <begin position="223"/>
        <end position="227"/>
    </location>
    <ligand>
        <name>D-ribose 5-phosphate</name>
        <dbReference type="ChEBI" id="CHEBI:78346"/>
    </ligand>
</feature>
<dbReference type="InterPro" id="IPR037515">
    <property type="entry name" value="Rib-P_diPkinase_bac"/>
</dbReference>
<dbReference type="Gene3D" id="3.40.50.2020">
    <property type="match status" value="2"/>
</dbReference>
<keyword evidence="2 10" id="KW-0808">Transferase</keyword>
<dbReference type="Pfam" id="PF14572">
    <property type="entry name" value="Pribosyl_synth"/>
    <property type="match status" value="1"/>
</dbReference>
<dbReference type="GO" id="GO:0004749">
    <property type="term" value="F:ribose phosphate diphosphokinase activity"/>
    <property type="evidence" value="ECO:0007669"/>
    <property type="project" value="UniProtKB-UniRule"/>
</dbReference>
<feature type="binding site" evidence="10">
    <location>
        <position position="195"/>
    </location>
    <ligand>
        <name>D-ribose 5-phosphate</name>
        <dbReference type="ChEBI" id="CHEBI:78346"/>
    </ligand>
</feature>
<evidence type="ECO:0000256" key="4">
    <source>
        <dbReference type="ARBA" id="ARBA00022727"/>
    </source>
</evidence>
<dbReference type="GO" id="GO:0000287">
    <property type="term" value="F:magnesium ion binding"/>
    <property type="evidence" value="ECO:0007669"/>
    <property type="project" value="UniProtKB-UniRule"/>
</dbReference>
<keyword evidence="6 10" id="KW-0418">Kinase</keyword>
<evidence type="ECO:0000256" key="3">
    <source>
        <dbReference type="ARBA" id="ARBA00022723"/>
    </source>
</evidence>
<dbReference type="InterPro" id="IPR029057">
    <property type="entry name" value="PRTase-like"/>
</dbReference>
<dbReference type="CDD" id="cd06223">
    <property type="entry name" value="PRTases_typeI"/>
    <property type="match status" value="1"/>
</dbReference>
<gene>
    <name evidence="10" type="primary">prs</name>
    <name evidence="12" type="ORF">ENV60_08905</name>
</gene>
<feature type="binding site" evidence="10">
    <location>
        <position position="129"/>
    </location>
    <ligand>
        <name>Mg(2+)</name>
        <dbReference type="ChEBI" id="CHEBI:18420"/>
    </ligand>
</feature>
<feature type="binding site" evidence="10">
    <location>
        <position position="168"/>
    </location>
    <ligand>
        <name>Mg(2+)</name>
        <dbReference type="ChEBI" id="CHEBI:18420"/>
    </ligand>
</feature>
<evidence type="ECO:0000259" key="11">
    <source>
        <dbReference type="Pfam" id="PF13793"/>
    </source>
</evidence>
<dbReference type="GO" id="GO:0005524">
    <property type="term" value="F:ATP binding"/>
    <property type="evidence" value="ECO:0007669"/>
    <property type="project" value="UniProtKB-KW"/>
</dbReference>
<evidence type="ECO:0000313" key="12">
    <source>
        <dbReference type="EMBL" id="HGV98396.1"/>
    </source>
</evidence>
<comment type="similarity">
    <text evidence="10">Belongs to the ribose-phosphate pyrophosphokinase family. Class I subfamily.</text>
</comment>
<dbReference type="UniPathway" id="UPA00087">
    <property type="reaction ID" value="UER00172"/>
</dbReference>
<dbReference type="GO" id="GO:0009156">
    <property type="term" value="P:ribonucleoside monophosphate biosynthetic process"/>
    <property type="evidence" value="ECO:0007669"/>
    <property type="project" value="InterPro"/>
</dbReference>
<dbReference type="Pfam" id="PF13793">
    <property type="entry name" value="Pribosyltran_N"/>
    <property type="match status" value="1"/>
</dbReference>
<feature type="binding site" evidence="10">
    <location>
        <begin position="37"/>
        <end position="39"/>
    </location>
    <ligand>
        <name>ATP</name>
        <dbReference type="ChEBI" id="CHEBI:30616"/>
    </ligand>
</feature>
<evidence type="ECO:0000256" key="10">
    <source>
        <dbReference type="HAMAP-Rule" id="MF_00583"/>
    </source>
</evidence>
<dbReference type="GO" id="GO:0002189">
    <property type="term" value="C:ribose phosphate diphosphokinase complex"/>
    <property type="evidence" value="ECO:0007669"/>
    <property type="project" value="TreeGrafter"/>
</dbReference>
<evidence type="ECO:0000256" key="7">
    <source>
        <dbReference type="ARBA" id="ARBA00022840"/>
    </source>
</evidence>
<dbReference type="InterPro" id="IPR000842">
    <property type="entry name" value="PRib_PP_synth_CS"/>
</dbReference>
<comment type="subcellular location">
    <subcellularLocation>
        <location evidence="10">Cytoplasm</location>
    </subcellularLocation>
</comment>
<evidence type="ECO:0000256" key="1">
    <source>
        <dbReference type="ARBA" id="ARBA00022490"/>
    </source>
</evidence>
<dbReference type="EC" id="2.7.6.1" evidence="10"/>
<comment type="catalytic activity">
    <reaction evidence="9 10">
        <text>D-ribose 5-phosphate + ATP = 5-phospho-alpha-D-ribose 1-diphosphate + AMP + H(+)</text>
        <dbReference type="Rhea" id="RHEA:15609"/>
        <dbReference type="ChEBI" id="CHEBI:15378"/>
        <dbReference type="ChEBI" id="CHEBI:30616"/>
        <dbReference type="ChEBI" id="CHEBI:58017"/>
        <dbReference type="ChEBI" id="CHEBI:78346"/>
        <dbReference type="ChEBI" id="CHEBI:456215"/>
        <dbReference type="EC" id="2.7.6.1"/>
    </reaction>
</comment>
<comment type="pathway">
    <text evidence="10">Metabolic intermediate biosynthesis; 5-phospho-alpha-D-ribose 1-diphosphate biosynthesis; 5-phospho-alpha-D-ribose 1-diphosphate from D-ribose 5-phosphate (route I): step 1/1.</text>
</comment>
<dbReference type="GO" id="GO:0006164">
    <property type="term" value="P:purine nucleotide biosynthetic process"/>
    <property type="evidence" value="ECO:0007669"/>
    <property type="project" value="TreeGrafter"/>
</dbReference>
<proteinExistence type="inferred from homology"/>
<dbReference type="SUPFAM" id="SSF53271">
    <property type="entry name" value="PRTase-like"/>
    <property type="match status" value="1"/>
</dbReference>
<comment type="caution">
    <text evidence="12">The sequence shown here is derived from an EMBL/GenBank/DDBJ whole genome shotgun (WGS) entry which is preliminary data.</text>
</comment>
<evidence type="ECO:0000256" key="9">
    <source>
        <dbReference type="ARBA" id="ARBA00049535"/>
    </source>
</evidence>
<comment type="function">
    <text evidence="10">Involved in the biosynthesis of the central metabolite phospho-alpha-D-ribosyl-1-pyrophosphate (PRPP) via the transfer of pyrophosphoryl group from ATP to 1-hydroxyl of ribose-5-phosphate (Rib-5-P).</text>
</comment>
<feature type="active site" evidence="10">
    <location>
        <position position="193"/>
    </location>
</feature>
<keyword evidence="8 10" id="KW-0460">Magnesium</keyword>
<dbReference type="InterPro" id="IPR029099">
    <property type="entry name" value="Pribosyltran_N"/>
</dbReference>
<keyword evidence="3 10" id="KW-0479">Metal-binding</keyword>
<sequence length="316" mass="35076">MNKIMLFAGSASTQLTKEISEKITVPVSKSSVTKFADGEIKIKIEENIRGQDVFIVQATNPPADNILELLLFIDAAKRASAERITAVIPYFGYARQDRKDEPRVPISAKLIANLLSASGAGRILTMDLHAEQIQGFFDIPVDHLYAVPVFIEYYRNRDLSDYIIVSPDAGRVNRVRAFARRLGKDIPIAIIDKRRTGPNQSAVLNVIGEVRDKNAIIYDDMIDTGGTIVEAAEALYKNDAKEIYACVVHPLFSRDCSTRVLNSHIKEIIVTNTLSIAPEKLNSKIRVLSIAGLLGEAIKRIHKNESISSLFKEVEE</sequence>
<name>A0A7C4XLJ7_UNCW3</name>
<dbReference type="HAMAP" id="MF_00583_B">
    <property type="entry name" value="RibP_PPkinase_B"/>
    <property type="match status" value="1"/>
</dbReference>
<dbReference type="AlphaFoldDB" id="A0A7C4XLJ7"/>
<evidence type="ECO:0000256" key="2">
    <source>
        <dbReference type="ARBA" id="ARBA00022679"/>
    </source>
</evidence>
<dbReference type="FunFam" id="3.40.50.2020:FF:000002">
    <property type="entry name" value="Ribose-phosphate pyrophosphokinase"/>
    <property type="match status" value="1"/>
</dbReference>
<dbReference type="PROSITE" id="PS00114">
    <property type="entry name" value="PRPP_SYNTHASE"/>
    <property type="match status" value="1"/>
</dbReference>
<reference evidence="12" key="1">
    <citation type="journal article" date="2020" name="mSystems">
        <title>Genome- and Community-Level Interaction Insights into Carbon Utilization and Element Cycling Functions of Hydrothermarchaeota in Hydrothermal Sediment.</title>
        <authorList>
            <person name="Zhou Z."/>
            <person name="Liu Y."/>
            <person name="Xu W."/>
            <person name="Pan J."/>
            <person name="Luo Z.H."/>
            <person name="Li M."/>
        </authorList>
    </citation>
    <scope>NUCLEOTIDE SEQUENCE [LARGE SCALE GENOMIC DNA]</scope>
    <source>
        <strain evidence="12">SpSt-774</strain>
    </source>
</reference>
<dbReference type="InterPro" id="IPR000836">
    <property type="entry name" value="PRTase_dom"/>
</dbReference>
<dbReference type="GO" id="GO:0005737">
    <property type="term" value="C:cytoplasm"/>
    <property type="evidence" value="ECO:0007669"/>
    <property type="project" value="UniProtKB-SubCell"/>
</dbReference>
<organism evidence="12">
    <name type="scientific">candidate division WOR-3 bacterium</name>
    <dbReference type="NCBI Taxonomy" id="2052148"/>
    <lineage>
        <taxon>Bacteria</taxon>
        <taxon>Bacteria division WOR-3</taxon>
    </lineage>
</organism>
<dbReference type="EMBL" id="DTGZ01000167">
    <property type="protein sequence ID" value="HGV98396.1"/>
    <property type="molecule type" value="Genomic_DNA"/>
</dbReference>
<accession>A0A7C4XLJ7</accession>
<feature type="binding site" evidence="10">
    <location>
        <position position="219"/>
    </location>
    <ligand>
        <name>D-ribose 5-phosphate</name>
        <dbReference type="ChEBI" id="CHEBI:78346"/>
    </ligand>
</feature>
<keyword evidence="5 10" id="KW-0547">Nucleotide-binding</keyword>
<dbReference type="PANTHER" id="PTHR10210:SF41">
    <property type="entry name" value="RIBOSE-PHOSPHATE PYROPHOSPHOKINASE 1, CHLOROPLASTIC"/>
    <property type="match status" value="1"/>
</dbReference>
<dbReference type="SMART" id="SM01400">
    <property type="entry name" value="Pribosyltran_N"/>
    <property type="match status" value="1"/>
</dbReference>
<dbReference type="FunFam" id="3.40.50.2020:FF:000007">
    <property type="entry name" value="Ribose-phosphate pyrophosphokinase"/>
    <property type="match status" value="1"/>
</dbReference>
<evidence type="ECO:0000256" key="6">
    <source>
        <dbReference type="ARBA" id="ARBA00022777"/>
    </source>
</evidence>
<comment type="cofactor">
    <cofactor evidence="10">
        <name>Mg(2+)</name>
        <dbReference type="ChEBI" id="CHEBI:18420"/>
    </cofactor>
    <text evidence="10">Binds 2 Mg(2+) ions per subunit.</text>
</comment>
<dbReference type="NCBIfam" id="TIGR01251">
    <property type="entry name" value="ribP_PPkin"/>
    <property type="match status" value="1"/>
</dbReference>
<comment type="subunit">
    <text evidence="10">Homohexamer.</text>
</comment>
<keyword evidence="1 10" id="KW-0963">Cytoplasm</keyword>
<keyword evidence="7 10" id="KW-0067">ATP-binding</keyword>
<dbReference type="NCBIfam" id="NF002320">
    <property type="entry name" value="PRK01259.1"/>
    <property type="match status" value="1"/>
</dbReference>
<dbReference type="InterPro" id="IPR005946">
    <property type="entry name" value="Rib-P_diPkinase"/>
</dbReference>
<evidence type="ECO:0000256" key="8">
    <source>
        <dbReference type="ARBA" id="ARBA00022842"/>
    </source>
</evidence>
<protein>
    <recommendedName>
        <fullName evidence="10">Ribose-phosphate pyrophosphokinase</fullName>
        <shortName evidence="10">RPPK</shortName>
        <ecNumber evidence="10">2.7.6.1</ecNumber>
    </recommendedName>
    <alternativeName>
        <fullName evidence="10">5-phospho-D-ribosyl alpha-1-diphosphate synthase</fullName>
    </alternativeName>
    <alternativeName>
        <fullName evidence="10">Phosphoribosyl diphosphate synthase</fullName>
    </alternativeName>
    <alternativeName>
        <fullName evidence="10">Phosphoribosyl pyrophosphate synthase</fullName>
        <shortName evidence="10">P-Rib-PP synthase</shortName>
        <shortName evidence="10">PRPP synthase</shortName>
        <shortName evidence="10">PRPPase</shortName>
    </alternativeName>
</protein>
<keyword evidence="4 10" id="KW-0545">Nucleotide biosynthesis</keyword>
<feature type="domain" description="Ribose-phosphate pyrophosphokinase N-terminal" evidence="11">
    <location>
        <begin position="4"/>
        <end position="119"/>
    </location>
</feature>
<dbReference type="PANTHER" id="PTHR10210">
    <property type="entry name" value="RIBOSE-PHOSPHATE DIPHOSPHOKINASE FAMILY MEMBER"/>
    <property type="match status" value="1"/>
</dbReference>
<dbReference type="GO" id="GO:0016301">
    <property type="term" value="F:kinase activity"/>
    <property type="evidence" value="ECO:0007669"/>
    <property type="project" value="UniProtKB-KW"/>
</dbReference>
<dbReference type="GO" id="GO:0006015">
    <property type="term" value="P:5-phosphoribose 1-diphosphate biosynthetic process"/>
    <property type="evidence" value="ECO:0007669"/>
    <property type="project" value="UniProtKB-UniRule"/>
</dbReference>